<keyword evidence="3" id="KW-1185">Reference proteome</keyword>
<protein>
    <submittedName>
        <fullName evidence="2">Alpha/beta hydrolase</fullName>
    </submittedName>
</protein>
<organism evidence="2 3">
    <name type="scientific">Sphingomonas immobilis</name>
    <dbReference type="NCBI Taxonomy" id="3063997"/>
    <lineage>
        <taxon>Bacteria</taxon>
        <taxon>Pseudomonadati</taxon>
        <taxon>Pseudomonadota</taxon>
        <taxon>Alphaproteobacteria</taxon>
        <taxon>Sphingomonadales</taxon>
        <taxon>Sphingomonadaceae</taxon>
        <taxon>Sphingomonas</taxon>
    </lineage>
</organism>
<evidence type="ECO:0000259" key="1">
    <source>
        <dbReference type="Pfam" id="PF12697"/>
    </source>
</evidence>
<dbReference type="Proteomes" id="UP001176468">
    <property type="component" value="Unassembled WGS sequence"/>
</dbReference>
<dbReference type="Pfam" id="PF12697">
    <property type="entry name" value="Abhydrolase_6"/>
    <property type="match status" value="1"/>
</dbReference>
<accession>A0ABT8ZW24</accession>
<evidence type="ECO:0000313" key="2">
    <source>
        <dbReference type="EMBL" id="MDO7841764.1"/>
    </source>
</evidence>
<dbReference type="RefSeq" id="WP_304560224.1">
    <property type="nucleotide sequence ID" value="NZ_JAUQSZ010000003.1"/>
</dbReference>
<dbReference type="GO" id="GO:0016787">
    <property type="term" value="F:hydrolase activity"/>
    <property type="evidence" value="ECO:0007669"/>
    <property type="project" value="UniProtKB-KW"/>
</dbReference>
<feature type="domain" description="AB hydrolase-1" evidence="1">
    <location>
        <begin position="46"/>
        <end position="288"/>
    </location>
</feature>
<comment type="caution">
    <text evidence="2">The sequence shown here is derived from an EMBL/GenBank/DDBJ whole genome shotgun (WGS) entry which is preliminary data.</text>
</comment>
<dbReference type="Gene3D" id="3.40.50.1820">
    <property type="entry name" value="alpha/beta hydrolase"/>
    <property type="match status" value="1"/>
</dbReference>
<sequence>MTYIPVSIDVTEALPVDVTEGEKIAIAAWIFPATGTPPPVPSVVALLNGGSYDKRYFHVEVPGRTGYSVAEELASRGHLVILLDHLGVGESSRIPTQMKATRQICALANHAAVLEIHQRLANGTLDPAIPAMPQFLKVGGGHSMGGFQTITQQAEHATYDRVLILGYTAIGVHLTVGGQQVPAERPIDPAMGDYWLLDHAGIAESFHWDDVPRDVLKVDEELAVEVPTLLSNQSTQIGIVSDDAGRITVPVYICLGERDVSPRPHDEPSYYKRSGDVTLHILPKSGHCQSFASTRMQMIDRIDGWIRSLPK</sequence>
<gene>
    <name evidence="2" type="ORF">Q5H94_05450</name>
</gene>
<reference evidence="2" key="1">
    <citation type="submission" date="2023-07" db="EMBL/GenBank/DDBJ databases">
        <authorList>
            <person name="Kim M.K."/>
        </authorList>
    </citation>
    <scope>NUCLEOTIDE SEQUENCE</scope>
    <source>
        <strain evidence="2">CA1-15</strain>
    </source>
</reference>
<evidence type="ECO:0000313" key="3">
    <source>
        <dbReference type="Proteomes" id="UP001176468"/>
    </source>
</evidence>
<dbReference type="SUPFAM" id="SSF53474">
    <property type="entry name" value="alpha/beta-Hydrolases"/>
    <property type="match status" value="1"/>
</dbReference>
<dbReference type="InterPro" id="IPR000073">
    <property type="entry name" value="AB_hydrolase_1"/>
</dbReference>
<name>A0ABT8ZW24_9SPHN</name>
<dbReference type="EMBL" id="JAUQSZ010000003">
    <property type="protein sequence ID" value="MDO7841764.1"/>
    <property type="molecule type" value="Genomic_DNA"/>
</dbReference>
<proteinExistence type="predicted"/>
<dbReference type="InterPro" id="IPR029058">
    <property type="entry name" value="AB_hydrolase_fold"/>
</dbReference>
<keyword evidence="2" id="KW-0378">Hydrolase</keyword>